<evidence type="ECO:0000313" key="3">
    <source>
        <dbReference type="Proteomes" id="UP000219338"/>
    </source>
</evidence>
<evidence type="ECO:0000313" key="2">
    <source>
        <dbReference type="EMBL" id="SJL08947.1"/>
    </source>
</evidence>
<keyword evidence="1" id="KW-0732">Signal</keyword>
<proteinExistence type="predicted"/>
<accession>A0A284RJP8</accession>
<name>A0A284RJP8_ARMOS</name>
<feature type="chain" id="PRO_5012357254" description="Secreted protein" evidence="1">
    <location>
        <begin position="18"/>
        <end position="267"/>
    </location>
</feature>
<dbReference type="AlphaFoldDB" id="A0A284RJP8"/>
<keyword evidence="3" id="KW-1185">Reference proteome</keyword>
<sequence length="267" mass="30079">MLHSTFALCLVLFPSLIQDILLSSAGMRSYRAYGKNLPVHVTPTALYCNLPWAIATSRDCFPYSKKRANTCSTQTSPLVPDNSKDFCQYILEQASKKAASFLGAFCLSRQQTRIIVSLNSDLGGDVDKREWVSSRRGILLVCHGSRIVLPSRSHGVGEPEEQQEMRKNPLSLATPSLSRPTHRHPTAAQELGNLLFCHFESGGVNVLLYRLPMQIEANWGWRRNFSSRLRERSTVLGVMDEILLTKLTASKSRSFRTWSFPYRSALR</sequence>
<organism evidence="2 3">
    <name type="scientific">Armillaria ostoyae</name>
    <name type="common">Armillaria root rot fungus</name>
    <dbReference type="NCBI Taxonomy" id="47428"/>
    <lineage>
        <taxon>Eukaryota</taxon>
        <taxon>Fungi</taxon>
        <taxon>Dikarya</taxon>
        <taxon>Basidiomycota</taxon>
        <taxon>Agaricomycotina</taxon>
        <taxon>Agaricomycetes</taxon>
        <taxon>Agaricomycetidae</taxon>
        <taxon>Agaricales</taxon>
        <taxon>Marasmiineae</taxon>
        <taxon>Physalacriaceae</taxon>
        <taxon>Armillaria</taxon>
    </lineage>
</organism>
<evidence type="ECO:0008006" key="4">
    <source>
        <dbReference type="Google" id="ProtNLM"/>
    </source>
</evidence>
<gene>
    <name evidence="2" type="ORF">ARMOST_12322</name>
</gene>
<protein>
    <recommendedName>
        <fullName evidence="4">Secreted protein</fullName>
    </recommendedName>
</protein>
<dbReference type="EMBL" id="FUEG01000010">
    <property type="protein sequence ID" value="SJL08947.1"/>
    <property type="molecule type" value="Genomic_DNA"/>
</dbReference>
<feature type="signal peptide" evidence="1">
    <location>
        <begin position="1"/>
        <end position="17"/>
    </location>
</feature>
<dbReference type="OrthoDB" id="10490739at2759"/>
<evidence type="ECO:0000256" key="1">
    <source>
        <dbReference type="SAM" id="SignalP"/>
    </source>
</evidence>
<dbReference type="Proteomes" id="UP000219338">
    <property type="component" value="Unassembled WGS sequence"/>
</dbReference>
<reference evidence="3" key="1">
    <citation type="journal article" date="2017" name="Nat. Ecol. Evol.">
        <title>Genome expansion and lineage-specific genetic innovations in the forest pathogenic fungi Armillaria.</title>
        <authorList>
            <person name="Sipos G."/>
            <person name="Prasanna A.N."/>
            <person name="Walter M.C."/>
            <person name="O'Connor E."/>
            <person name="Balint B."/>
            <person name="Krizsan K."/>
            <person name="Kiss B."/>
            <person name="Hess J."/>
            <person name="Varga T."/>
            <person name="Slot J."/>
            <person name="Riley R."/>
            <person name="Boka B."/>
            <person name="Rigling D."/>
            <person name="Barry K."/>
            <person name="Lee J."/>
            <person name="Mihaltcheva S."/>
            <person name="LaButti K."/>
            <person name="Lipzen A."/>
            <person name="Waldron R."/>
            <person name="Moloney N.M."/>
            <person name="Sperisen C."/>
            <person name="Kredics L."/>
            <person name="Vagvoelgyi C."/>
            <person name="Patrignani A."/>
            <person name="Fitzpatrick D."/>
            <person name="Nagy I."/>
            <person name="Doyle S."/>
            <person name="Anderson J.B."/>
            <person name="Grigoriev I.V."/>
            <person name="Gueldener U."/>
            <person name="Muensterkoetter M."/>
            <person name="Nagy L.G."/>
        </authorList>
    </citation>
    <scope>NUCLEOTIDE SEQUENCE [LARGE SCALE GENOMIC DNA]</scope>
    <source>
        <strain evidence="3">C18/9</strain>
    </source>
</reference>